<keyword evidence="1" id="KW-0805">Transcription regulation</keyword>
<evidence type="ECO:0000256" key="1">
    <source>
        <dbReference type="ARBA" id="ARBA00023015"/>
    </source>
</evidence>
<dbReference type="InterPro" id="IPR009057">
    <property type="entry name" value="Homeodomain-like_sf"/>
</dbReference>
<evidence type="ECO:0000313" key="6">
    <source>
        <dbReference type="EMBL" id="QGY45749.1"/>
    </source>
</evidence>
<keyword evidence="4" id="KW-0812">Transmembrane</keyword>
<keyword evidence="7" id="KW-1185">Reference proteome</keyword>
<feature type="transmembrane region" description="Helical" evidence="4">
    <location>
        <begin position="30"/>
        <end position="48"/>
    </location>
</feature>
<organism evidence="6 7">
    <name type="scientific">Maribellus comscasis</name>
    <dbReference type="NCBI Taxonomy" id="2681766"/>
    <lineage>
        <taxon>Bacteria</taxon>
        <taxon>Pseudomonadati</taxon>
        <taxon>Bacteroidota</taxon>
        <taxon>Bacteroidia</taxon>
        <taxon>Marinilabiliales</taxon>
        <taxon>Prolixibacteraceae</taxon>
        <taxon>Maribellus</taxon>
    </lineage>
</organism>
<feature type="domain" description="HTH araC/xylS-type" evidence="5">
    <location>
        <begin position="265"/>
        <end position="373"/>
    </location>
</feature>
<keyword evidence="2" id="KW-0238">DNA-binding</keyword>
<dbReference type="KEGG" id="mcos:GM418_19355"/>
<reference evidence="6 7" key="1">
    <citation type="submission" date="2019-11" db="EMBL/GenBank/DDBJ databases">
        <authorList>
            <person name="Zheng R.K."/>
            <person name="Sun C.M."/>
        </authorList>
    </citation>
    <scope>NUCLEOTIDE SEQUENCE [LARGE SCALE GENOMIC DNA]</scope>
    <source>
        <strain evidence="6 7">WC007</strain>
    </source>
</reference>
<dbReference type="InterPro" id="IPR018062">
    <property type="entry name" value="HTH_AraC-typ_CS"/>
</dbReference>
<sequence length="374" mass="43645">MKYFFLIAAFNALFFAILVLQKKKALHDKILIYWLIYLGLYTGIYALFSNKLFIDFHLLSASFISLLLLHGPFLFLYISALIDQKFQFNRKKLLHFIPFVLFNLYIVIASLLPELSERIRLDHVESEHGAPFLFNLLLILTVLSGPFYFILSILLFKKLDINIFNNFSSYENVNLDWLRKLVYTFGAIWTVLMIFATVHHVFGMFSWVFCTHGLSLSLSVFIILIGYFGLKQKEIFIQYHDNNIEYVTEPKTKYASVVLKEADAEKYVSKIRHFMSKEKPYLDANLSLPDLAGKLNIPSHHLSRVINEQFNVNFFDFVNQYRVNEVKSRIDNPEFENLSFLGIAFDSGFNTKSAFNRVFKKITGLTPSEYKKQT</sequence>
<keyword evidence="4" id="KW-0472">Membrane</keyword>
<dbReference type="GO" id="GO:0043565">
    <property type="term" value="F:sequence-specific DNA binding"/>
    <property type="evidence" value="ECO:0007669"/>
    <property type="project" value="InterPro"/>
</dbReference>
<feature type="transmembrane region" description="Helical" evidence="4">
    <location>
        <begin position="60"/>
        <end position="81"/>
    </location>
</feature>
<dbReference type="PANTHER" id="PTHR43280">
    <property type="entry name" value="ARAC-FAMILY TRANSCRIPTIONAL REGULATOR"/>
    <property type="match status" value="1"/>
</dbReference>
<dbReference type="InterPro" id="IPR018060">
    <property type="entry name" value="HTH_AraC"/>
</dbReference>
<feature type="transmembrane region" description="Helical" evidence="4">
    <location>
        <begin position="132"/>
        <end position="156"/>
    </location>
</feature>
<dbReference type="EMBL" id="CP046401">
    <property type="protein sequence ID" value="QGY45749.1"/>
    <property type="molecule type" value="Genomic_DNA"/>
</dbReference>
<feature type="transmembrane region" description="Helical" evidence="4">
    <location>
        <begin position="93"/>
        <end position="112"/>
    </location>
</feature>
<keyword evidence="3" id="KW-0804">Transcription</keyword>
<dbReference type="RefSeq" id="WP_158868888.1">
    <property type="nucleotide sequence ID" value="NZ_CP046401.1"/>
</dbReference>
<dbReference type="PROSITE" id="PS00041">
    <property type="entry name" value="HTH_ARAC_FAMILY_1"/>
    <property type="match status" value="1"/>
</dbReference>
<accession>A0A6I6JWN8</accession>
<keyword evidence="4" id="KW-1133">Transmembrane helix</keyword>
<dbReference type="PANTHER" id="PTHR43280:SF29">
    <property type="entry name" value="ARAC-FAMILY TRANSCRIPTIONAL REGULATOR"/>
    <property type="match status" value="1"/>
</dbReference>
<dbReference type="SMART" id="SM00342">
    <property type="entry name" value="HTH_ARAC"/>
    <property type="match status" value="1"/>
</dbReference>
<gene>
    <name evidence="6" type="ORF">GM418_19355</name>
</gene>
<evidence type="ECO:0000259" key="5">
    <source>
        <dbReference type="PROSITE" id="PS01124"/>
    </source>
</evidence>
<protein>
    <submittedName>
        <fullName evidence="6">Helix-turn-helix domain-containing protein</fullName>
    </submittedName>
</protein>
<dbReference type="Gene3D" id="1.10.10.60">
    <property type="entry name" value="Homeodomain-like"/>
    <property type="match status" value="2"/>
</dbReference>
<proteinExistence type="predicted"/>
<dbReference type="PROSITE" id="PS01124">
    <property type="entry name" value="HTH_ARAC_FAMILY_2"/>
    <property type="match status" value="1"/>
</dbReference>
<feature type="transmembrane region" description="Helical" evidence="4">
    <location>
        <begin position="204"/>
        <end position="230"/>
    </location>
</feature>
<dbReference type="Proteomes" id="UP000428260">
    <property type="component" value="Chromosome"/>
</dbReference>
<dbReference type="GO" id="GO:0003700">
    <property type="term" value="F:DNA-binding transcription factor activity"/>
    <property type="evidence" value="ECO:0007669"/>
    <property type="project" value="InterPro"/>
</dbReference>
<evidence type="ECO:0000313" key="7">
    <source>
        <dbReference type="Proteomes" id="UP000428260"/>
    </source>
</evidence>
<feature type="transmembrane region" description="Helical" evidence="4">
    <location>
        <begin position="177"/>
        <end position="198"/>
    </location>
</feature>
<dbReference type="SUPFAM" id="SSF46689">
    <property type="entry name" value="Homeodomain-like"/>
    <property type="match status" value="1"/>
</dbReference>
<evidence type="ECO:0000256" key="4">
    <source>
        <dbReference type="SAM" id="Phobius"/>
    </source>
</evidence>
<evidence type="ECO:0000256" key="2">
    <source>
        <dbReference type="ARBA" id="ARBA00023125"/>
    </source>
</evidence>
<feature type="transmembrane region" description="Helical" evidence="4">
    <location>
        <begin position="6"/>
        <end position="21"/>
    </location>
</feature>
<name>A0A6I6JWN8_9BACT</name>
<dbReference type="Pfam" id="PF12833">
    <property type="entry name" value="HTH_18"/>
    <property type="match status" value="1"/>
</dbReference>
<evidence type="ECO:0000256" key="3">
    <source>
        <dbReference type="ARBA" id="ARBA00023163"/>
    </source>
</evidence>
<dbReference type="AlphaFoldDB" id="A0A6I6JWN8"/>